<feature type="transmembrane region" description="Helical" evidence="7">
    <location>
        <begin position="157"/>
        <end position="173"/>
    </location>
</feature>
<feature type="transmembrane region" description="Helical" evidence="7">
    <location>
        <begin position="291"/>
        <end position="317"/>
    </location>
</feature>
<dbReference type="EMBL" id="WJHE01000583">
    <property type="protein sequence ID" value="MST33410.1"/>
    <property type="molecule type" value="Genomic_DNA"/>
</dbReference>
<dbReference type="PANTHER" id="PTHR30474">
    <property type="entry name" value="CELL CYCLE PROTEIN"/>
    <property type="match status" value="1"/>
</dbReference>
<keyword evidence="3" id="KW-0133">Cell shape</keyword>
<feature type="transmembrane region" description="Helical" evidence="7">
    <location>
        <begin position="67"/>
        <end position="84"/>
    </location>
</feature>
<evidence type="ECO:0000256" key="2">
    <source>
        <dbReference type="ARBA" id="ARBA00022692"/>
    </source>
</evidence>
<protein>
    <submittedName>
        <fullName evidence="8">Rod shape-determining protein RodA</fullName>
    </submittedName>
</protein>
<name>A0ABW9QV23_9ACTN</name>
<evidence type="ECO:0000313" key="9">
    <source>
        <dbReference type="Proteomes" id="UP000437736"/>
    </source>
</evidence>
<evidence type="ECO:0000256" key="4">
    <source>
        <dbReference type="ARBA" id="ARBA00022989"/>
    </source>
</evidence>
<feature type="transmembrane region" description="Helical" evidence="7">
    <location>
        <begin position="26"/>
        <end position="47"/>
    </location>
</feature>
<evidence type="ECO:0000313" key="8">
    <source>
        <dbReference type="EMBL" id="MST33410.1"/>
    </source>
</evidence>
<sequence>MTSLIDDRPAPGATTRRRGPTPWRHLDPVLVLAVLAIAAFGVVMVWTTTRIPLETAGLSGIATAKKQAIFCVIGVGVMFTVAAVDYRRYRDWAPLLYGLSLFLLAGLFVAGHRSNGSQGWFQVGPLQFEPSEFAKIALIVALAAYAATFKGRLAGKSLLAVIGMGAVPFVLVYKQPDLGSGLVLLAVLAVVIVVAGARSRHLAVLGLIAVVAMVAVVQLGILKGYQQARLTSFLHTPNKVSQQVLQSPAGVNIYNVVESKDAISHGGVLGRGIGHGSATNLSQVPEQSTDFIFSAVGEQVGLAGSAVLLVLFLVVLWRTWQAAVLSRDLFGRLLCAGVLGYLLFQTFENIGMTMGIMPVTGIPLPWV</sequence>
<feature type="transmembrane region" description="Helical" evidence="7">
    <location>
        <begin position="133"/>
        <end position="150"/>
    </location>
</feature>
<evidence type="ECO:0000256" key="1">
    <source>
        <dbReference type="ARBA" id="ARBA00004141"/>
    </source>
</evidence>
<gene>
    <name evidence="8" type="ORF">GHK86_11860</name>
</gene>
<accession>A0ABW9QV23</accession>
<dbReference type="Pfam" id="PF01098">
    <property type="entry name" value="FTSW_RODA_SPOVE"/>
    <property type="match status" value="1"/>
</dbReference>
<feature type="transmembrane region" description="Helical" evidence="7">
    <location>
        <begin position="204"/>
        <end position="222"/>
    </location>
</feature>
<evidence type="ECO:0000256" key="7">
    <source>
        <dbReference type="SAM" id="Phobius"/>
    </source>
</evidence>
<keyword evidence="9" id="KW-1185">Reference proteome</keyword>
<evidence type="ECO:0000256" key="5">
    <source>
        <dbReference type="ARBA" id="ARBA00023136"/>
    </source>
</evidence>
<dbReference type="PANTHER" id="PTHR30474:SF14">
    <property type="entry name" value="CELL CYCLE PROTEIN"/>
    <property type="match status" value="1"/>
</dbReference>
<dbReference type="InterPro" id="IPR001182">
    <property type="entry name" value="FtsW/RodA"/>
</dbReference>
<feature type="transmembrane region" description="Helical" evidence="7">
    <location>
        <begin position="96"/>
        <end position="113"/>
    </location>
</feature>
<evidence type="ECO:0000256" key="3">
    <source>
        <dbReference type="ARBA" id="ARBA00022960"/>
    </source>
</evidence>
<comment type="subcellular location">
    <subcellularLocation>
        <location evidence="1">Membrane</location>
        <topology evidence="1">Multi-pass membrane protein</topology>
    </subcellularLocation>
</comment>
<feature type="transmembrane region" description="Helical" evidence="7">
    <location>
        <begin position="179"/>
        <end position="197"/>
    </location>
</feature>
<reference evidence="8 9" key="1">
    <citation type="submission" date="2019-11" db="EMBL/GenBank/DDBJ databases">
        <title>Acidiferrimicrobium australis gen. nov., sp. nov., an acidophilic and obligately heterotrophic, member of the Actinobacteria that catalyses dissimilatory oxido- reduction of iron isolated from metal-rich acidic water in Chile.</title>
        <authorList>
            <person name="Gonzalez D."/>
            <person name="Huber K."/>
            <person name="Hedrich S."/>
            <person name="Rojas-Villalobos C."/>
            <person name="Quatrini R."/>
            <person name="Dinamarca M.A."/>
            <person name="Schwarz A."/>
            <person name="Canales C."/>
            <person name="Nancucheo I."/>
        </authorList>
    </citation>
    <scope>NUCLEOTIDE SEQUENCE [LARGE SCALE GENOMIC DNA]</scope>
    <source>
        <strain evidence="8 9">USS-CCA1</strain>
    </source>
</reference>
<keyword evidence="4 7" id="KW-1133">Transmembrane helix</keyword>
<proteinExistence type="predicted"/>
<keyword evidence="2 7" id="KW-0812">Transmembrane</keyword>
<feature type="region of interest" description="Disordered" evidence="6">
    <location>
        <begin position="1"/>
        <end position="20"/>
    </location>
</feature>
<evidence type="ECO:0000256" key="6">
    <source>
        <dbReference type="SAM" id="MobiDB-lite"/>
    </source>
</evidence>
<organism evidence="8 9">
    <name type="scientific">Acidiferrimicrobium australe</name>
    <dbReference type="NCBI Taxonomy" id="2664430"/>
    <lineage>
        <taxon>Bacteria</taxon>
        <taxon>Bacillati</taxon>
        <taxon>Actinomycetota</taxon>
        <taxon>Acidimicrobiia</taxon>
        <taxon>Acidimicrobiales</taxon>
        <taxon>Acidimicrobiaceae</taxon>
        <taxon>Acidiferrimicrobium</taxon>
    </lineage>
</organism>
<feature type="non-terminal residue" evidence="8">
    <location>
        <position position="367"/>
    </location>
</feature>
<feature type="transmembrane region" description="Helical" evidence="7">
    <location>
        <begin position="329"/>
        <end position="347"/>
    </location>
</feature>
<dbReference type="Proteomes" id="UP000437736">
    <property type="component" value="Unassembled WGS sequence"/>
</dbReference>
<keyword evidence="5 7" id="KW-0472">Membrane</keyword>
<comment type="caution">
    <text evidence="8">The sequence shown here is derived from an EMBL/GenBank/DDBJ whole genome shotgun (WGS) entry which is preliminary data.</text>
</comment>